<organism evidence="1 2">
    <name type="scientific">Chitinophaga eiseniae</name>
    <dbReference type="NCBI Taxonomy" id="634771"/>
    <lineage>
        <taxon>Bacteria</taxon>
        <taxon>Pseudomonadati</taxon>
        <taxon>Bacteroidota</taxon>
        <taxon>Chitinophagia</taxon>
        <taxon>Chitinophagales</taxon>
        <taxon>Chitinophagaceae</taxon>
        <taxon>Chitinophaga</taxon>
    </lineage>
</organism>
<dbReference type="AlphaFoldDB" id="A0A1T4SS03"/>
<dbReference type="EMBL" id="FUWZ01000003">
    <property type="protein sequence ID" value="SKA30661.1"/>
    <property type="molecule type" value="Genomic_DNA"/>
</dbReference>
<keyword evidence="2" id="KW-1185">Reference proteome</keyword>
<dbReference type="STRING" id="634771.SAMN04488128_103330"/>
<accession>A0A1T4SS03</accession>
<sequence length="118" mass="13495">MTQTHLRSSMATKINTPFRGYIPEYREIFRHNNPVEVCSPMHKRKKHCTFLYNAFHSGKIYLLHFFTCYTSEAAYTQQNQTKEFYIGQLGFQPFGSQNPSSAHGVGEAMLAALQAAAR</sequence>
<name>A0A1T4SS03_9BACT</name>
<dbReference type="Proteomes" id="UP000190367">
    <property type="component" value="Unassembled WGS sequence"/>
</dbReference>
<gene>
    <name evidence="1" type="ORF">SAMN04488128_103330</name>
</gene>
<reference evidence="2" key="1">
    <citation type="submission" date="2017-02" db="EMBL/GenBank/DDBJ databases">
        <authorList>
            <person name="Varghese N."/>
            <person name="Submissions S."/>
        </authorList>
    </citation>
    <scope>NUCLEOTIDE SEQUENCE [LARGE SCALE GENOMIC DNA]</scope>
    <source>
        <strain evidence="2">DSM 22224</strain>
    </source>
</reference>
<protein>
    <submittedName>
        <fullName evidence="1">Uncharacterized protein</fullName>
    </submittedName>
</protein>
<proteinExistence type="predicted"/>
<evidence type="ECO:0000313" key="2">
    <source>
        <dbReference type="Proteomes" id="UP000190367"/>
    </source>
</evidence>
<evidence type="ECO:0000313" key="1">
    <source>
        <dbReference type="EMBL" id="SKA30661.1"/>
    </source>
</evidence>